<dbReference type="AlphaFoldDB" id="A0A0S4IML6"/>
<dbReference type="OrthoDB" id="249545at2759"/>
<protein>
    <submittedName>
        <fullName evidence="2">Uncharacterized protein</fullName>
    </submittedName>
</protein>
<evidence type="ECO:0000313" key="3">
    <source>
        <dbReference type="Proteomes" id="UP000051952"/>
    </source>
</evidence>
<sequence length="462" mass="49969">MVASAFSGAVGSRSLYGSHGKQRVSVGMTNRREQFSAAVDFSASFQPRSSSSTGGGHNNSSTFLNSTVTRSASRLGGQTPFDLRTSTVPSPTPGDHPYAQATIDASANTAMELAGALHNRFQGSVTPEAFFFNSRSVGAGGQLIQDRIPLENRRSRSSLGGNVRAPPTYTHGRSNSSMSRHAPPLPDHDNLLTRLTQHRSASGIASKIPSADPCIGSAGFLVPPTSLDVTAKSLAQTSSVEPRPSRHLSCTPHSDNFFGSRLPNEETHASRLALHATRSPSSHDATTYELNKYTPQQRHFFISVAGKDDPRAPSTMPDLPEAVKPKLRYELTDYHSTATVTQPPTNAGQHATEAQRFTNRDRGLASSIVPQVEQSSAHVLNHLKAARRRNAEDRVHANCAARDLCDSNRKEAYIQNHHSIAVAAYRLDKANREAVLRRQDELDEQSAASVNRFRVSPNASAH</sequence>
<dbReference type="Proteomes" id="UP000051952">
    <property type="component" value="Unassembled WGS sequence"/>
</dbReference>
<evidence type="ECO:0000256" key="1">
    <source>
        <dbReference type="SAM" id="MobiDB-lite"/>
    </source>
</evidence>
<dbReference type="VEuPathDB" id="TriTrypDB:BSAL_55270"/>
<proteinExistence type="predicted"/>
<feature type="region of interest" description="Disordered" evidence="1">
    <location>
        <begin position="235"/>
        <end position="262"/>
    </location>
</feature>
<gene>
    <name evidence="2" type="ORF">BSAL_55270</name>
</gene>
<keyword evidence="3" id="KW-1185">Reference proteome</keyword>
<organism evidence="2 3">
    <name type="scientific">Bodo saltans</name>
    <name type="common">Flagellated protozoan</name>
    <dbReference type="NCBI Taxonomy" id="75058"/>
    <lineage>
        <taxon>Eukaryota</taxon>
        <taxon>Discoba</taxon>
        <taxon>Euglenozoa</taxon>
        <taxon>Kinetoplastea</taxon>
        <taxon>Metakinetoplastina</taxon>
        <taxon>Eubodonida</taxon>
        <taxon>Bodonidae</taxon>
        <taxon>Bodo</taxon>
    </lineage>
</organism>
<feature type="region of interest" description="Disordered" evidence="1">
    <location>
        <begin position="153"/>
        <end position="190"/>
    </location>
</feature>
<feature type="region of interest" description="Disordered" evidence="1">
    <location>
        <begin position="45"/>
        <end position="64"/>
    </location>
</feature>
<evidence type="ECO:0000313" key="2">
    <source>
        <dbReference type="EMBL" id="CUE73566.1"/>
    </source>
</evidence>
<dbReference type="EMBL" id="CYKH01000154">
    <property type="protein sequence ID" value="CUE73566.1"/>
    <property type="molecule type" value="Genomic_DNA"/>
</dbReference>
<name>A0A0S4IML6_BODSA</name>
<accession>A0A0S4IML6</accession>
<feature type="compositionally biased region" description="Low complexity" evidence="1">
    <location>
        <begin position="45"/>
        <end position="62"/>
    </location>
</feature>
<reference evidence="3" key="1">
    <citation type="submission" date="2015-09" db="EMBL/GenBank/DDBJ databases">
        <authorList>
            <consortium name="Pathogen Informatics"/>
        </authorList>
    </citation>
    <scope>NUCLEOTIDE SEQUENCE [LARGE SCALE GENOMIC DNA]</scope>
    <source>
        <strain evidence="3">Lake Konstanz</strain>
    </source>
</reference>